<dbReference type="InterPro" id="IPR035917">
    <property type="entry name" value="YjbQ-like_sf"/>
</dbReference>
<name>A0A316V7F7_9BASI</name>
<dbReference type="InterPro" id="IPR001602">
    <property type="entry name" value="UPF0047_YjbQ-like"/>
</dbReference>
<evidence type="ECO:0000256" key="3">
    <source>
        <dbReference type="SAM" id="Phobius"/>
    </source>
</evidence>
<sequence length="242" mass="27084">MSSNFDSTTYPPPPSRSTPRQREKQKEGSESETLYSHSPHHKEDNLYRKRRARVNCGLDPLHVVALIVLAGFILSFNPGILSYRTYIAPFKRQSNIQPVPAHETMVWQKTFTLPSASKGCHLVTPSVEREINEGLRNVKAGLLTLFIQHTSAALSVNENYDSTVRTDMNMAMDKIVPESLPWKHTDEGPDDSASHTKASLFGSSITIPITDGRLNLGTWQGIYLCEFRAAKHSRRIVATVLP</sequence>
<reference evidence="4 5" key="1">
    <citation type="journal article" date="2018" name="Mol. Biol. Evol.">
        <title>Broad Genomic Sampling Reveals a Smut Pathogenic Ancestry of the Fungal Clade Ustilaginomycotina.</title>
        <authorList>
            <person name="Kijpornyongpan T."/>
            <person name="Mondo S.J."/>
            <person name="Barry K."/>
            <person name="Sandor L."/>
            <person name="Lee J."/>
            <person name="Lipzen A."/>
            <person name="Pangilinan J."/>
            <person name="LaButti K."/>
            <person name="Hainaut M."/>
            <person name="Henrissat B."/>
            <person name="Grigoriev I.V."/>
            <person name="Spatafora J.W."/>
            <person name="Aime M.C."/>
        </authorList>
    </citation>
    <scope>NUCLEOTIDE SEQUENCE [LARGE SCALE GENOMIC DNA]</scope>
    <source>
        <strain evidence="4 5">MCA 3882</strain>
    </source>
</reference>
<dbReference type="PROSITE" id="PS01314">
    <property type="entry name" value="UPF0047"/>
    <property type="match status" value="1"/>
</dbReference>
<keyword evidence="3" id="KW-1133">Transmembrane helix</keyword>
<accession>A0A316V7F7</accession>
<comment type="similarity">
    <text evidence="1">Belongs to the UPF0047 family.</text>
</comment>
<protein>
    <submittedName>
        <fullName evidence="4">UPF0047-domain-containing protein</fullName>
    </submittedName>
</protein>
<evidence type="ECO:0000256" key="1">
    <source>
        <dbReference type="ARBA" id="ARBA00005534"/>
    </source>
</evidence>
<dbReference type="RefSeq" id="XP_025352445.1">
    <property type="nucleotide sequence ID" value="XM_025499577.1"/>
</dbReference>
<dbReference type="InParanoid" id="A0A316V7F7"/>
<proteinExistence type="inferred from homology"/>
<dbReference type="OrthoDB" id="10255963at2759"/>
<evidence type="ECO:0000313" key="5">
    <source>
        <dbReference type="Proteomes" id="UP000245771"/>
    </source>
</evidence>
<gene>
    <name evidence="4" type="ORF">FA14DRAFT_162383</name>
</gene>
<keyword evidence="5" id="KW-1185">Reference proteome</keyword>
<dbReference type="STRING" id="1280837.A0A316V7F7"/>
<dbReference type="FunCoup" id="A0A316V7F7">
    <property type="interactions" value="92"/>
</dbReference>
<feature type="compositionally biased region" description="Basic and acidic residues" evidence="2">
    <location>
        <begin position="20"/>
        <end position="29"/>
    </location>
</feature>
<dbReference type="PANTHER" id="PTHR30615:SF8">
    <property type="entry name" value="UPF0047 PROTEIN C4A8.02C"/>
    <property type="match status" value="1"/>
</dbReference>
<dbReference type="GeneID" id="37021358"/>
<dbReference type="Pfam" id="PF01894">
    <property type="entry name" value="YjbQ"/>
    <property type="match status" value="1"/>
</dbReference>
<dbReference type="PANTHER" id="PTHR30615">
    <property type="entry name" value="UNCHARACTERIZED PROTEIN YJBQ-RELATED"/>
    <property type="match status" value="1"/>
</dbReference>
<evidence type="ECO:0000313" key="4">
    <source>
        <dbReference type="EMBL" id="PWN32143.1"/>
    </source>
</evidence>
<dbReference type="NCBIfam" id="TIGR00149">
    <property type="entry name" value="TIGR00149_YjbQ"/>
    <property type="match status" value="1"/>
</dbReference>
<feature type="transmembrane region" description="Helical" evidence="3">
    <location>
        <begin position="61"/>
        <end position="83"/>
    </location>
</feature>
<dbReference type="AlphaFoldDB" id="A0A316V7F7"/>
<dbReference type="Gene3D" id="2.60.120.460">
    <property type="entry name" value="YjbQ-like"/>
    <property type="match status" value="1"/>
</dbReference>
<evidence type="ECO:0000256" key="2">
    <source>
        <dbReference type="SAM" id="MobiDB-lite"/>
    </source>
</evidence>
<dbReference type="EMBL" id="KZ819606">
    <property type="protein sequence ID" value="PWN32143.1"/>
    <property type="molecule type" value="Genomic_DNA"/>
</dbReference>
<dbReference type="SUPFAM" id="SSF111038">
    <property type="entry name" value="YjbQ-like"/>
    <property type="match status" value="1"/>
</dbReference>
<keyword evidence="3" id="KW-0472">Membrane</keyword>
<keyword evidence="3" id="KW-0812">Transmembrane</keyword>
<organism evidence="4 5">
    <name type="scientific">Meira miltonrushii</name>
    <dbReference type="NCBI Taxonomy" id="1280837"/>
    <lineage>
        <taxon>Eukaryota</taxon>
        <taxon>Fungi</taxon>
        <taxon>Dikarya</taxon>
        <taxon>Basidiomycota</taxon>
        <taxon>Ustilaginomycotina</taxon>
        <taxon>Exobasidiomycetes</taxon>
        <taxon>Exobasidiales</taxon>
        <taxon>Brachybasidiaceae</taxon>
        <taxon>Meira</taxon>
    </lineage>
</organism>
<feature type="region of interest" description="Disordered" evidence="2">
    <location>
        <begin position="1"/>
        <end position="46"/>
    </location>
</feature>
<dbReference type="Proteomes" id="UP000245771">
    <property type="component" value="Unassembled WGS sequence"/>
</dbReference>